<gene>
    <name evidence="3" type="ORF">QTP70_019156</name>
</gene>
<protein>
    <recommendedName>
        <fullName evidence="2">BTB domain-containing protein</fullName>
    </recommendedName>
</protein>
<reference evidence="3" key="1">
    <citation type="submission" date="2023-06" db="EMBL/GenBank/DDBJ databases">
        <title>Male Hemibagrus guttatus genome.</title>
        <authorList>
            <person name="Bian C."/>
        </authorList>
    </citation>
    <scope>NUCLEOTIDE SEQUENCE</scope>
    <source>
        <strain evidence="3">Male_cb2023</strain>
        <tissue evidence="3">Muscle</tissue>
    </source>
</reference>
<keyword evidence="4" id="KW-1185">Reference proteome</keyword>
<feature type="compositionally biased region" description="Polar residues" evidence="1">
    <location>
        <begin position="282"/>
        <end position="295"/>
    </location>
</feature>
<evidence type="ECO:0000256" key="1">
    <source>
        <dbReference type="SAM" id="MobiDB-lite"/>
    </source>
</evidence>
<feature type="compositionally biased region" description="Basic and acidic residues" evidence="1">
    <location>
        <begin position="760"/>
        <end position="771"/>
    </location>
</feature>
<organism evidence="3 4">
    <name type="scientific">Hemibagrus guttatus</name>
    <dbReference type="NCBI Taxonomy" id="175788"/>
    <lineage>
        <taxon>Eukaryota</taxon>
        <taxon>Metazoa</taxon>
        <taxon>Chordata</taxon>
        <taxon>Craniata</taxon>
        <taxon>Vertebrata</taxon>
        <taxon>Euteleostomi</taxon>
        <taxon>Actinopterygii</taxon>
        <taxon>Neopterygii</taxon>
        <taxon>Teleostei</taxon>
        <taxon>Ostariophysi</taxon>
        <taxon>Siluriformes</taxon>
        <taxon>Bagridae</taxon>
        <taxon>Hemibagrus</taxon>
    </lineage>
</organism>
<proteinExistence type="predicted"/>
<feature type="region of interest" description="Disordered" evidence="1">
    <location>
        <begin position="281"/>
        <end position="317"/>
    </location>
</feature>
<feature type="region of interest" description="Disordered" evidence="1">
    <location>
        <begin position="751"/>
        <end position="771"/>
    </location>
</feature>
<feature type="non-terminal residue" evidence="3">
    <location>
        <position position="1"/>
    </location>
</feature>
<feature type="region of interest" description="Disordered" evidence="1">
    <location>
        <begin position="944"/>
        <end position="964"/>
    </location>
</feature>
<feature type="region of interest" description="Disordered" evidence="1">
    <location>
        <begin position="587"/>
        <end position="644"/>
    </location>
</feature>
<dbReference type="SUPFAM" id="SSF54695">
    <property type="entry name" value="POZ domain"/>
    <property type="match status" value="1"/>
</dbReference>
<dbReference type="SMART" id="SM00225">
    <property type="entry name" value="BTB"/>
    <property type="match status" value="1"/>
</dbReference>
<feature type="compositionally biased region" description="Basic and acidic residues" evidence="1">
    <location>
        <begin position="594"/>
        <end position="632"/>
    </location>
</feature>
<dbReference type="AlphaFoldDB" id="A0AAE0VB51"/>
<evidence type="ECO:0000313" key="4">
    <source>
        <dbReference type="Proteomes" id="UP001274896"/>
    </source>
</evidence>
<feature type="domain" description="BTB" evidence="2">
    <location>
        <begin position="48"/>
        <end position="117"/>
    </location>
</feature>
<evidence type="ECO:0000313" key="3">
    <source>
        <dbReference type="EMBL" id="KAK3554041.1"/>
    </source>
</evidence>
<evidence type="ECO:0000259" key="2">
    <source>
        <dbReference type="PROSITE" id="PS50097"/>
    </source>
</evidence>
<dbReference type="Proteomes" id="UP001274896">
    <property type="component" value="Unassembled WGS sequence"/>
</dbReference>
<feature type="region of interest" description="Disordered" evidence="1">
    <location>
        <begin position="241"/>
        <end position="260"/>
    </location>
</feature>
<comment type="caution">
    <text evidence="3">The sequence shown here is derived from an EMBL/GenBank/DDBJ whole genome shotgun (WGS) entry which is preliminary data.</text>
</comment>
<accession>A0AAE0VB51</accession>
<dbReference type="InterPro" id="IPR011333">
    <property type="entry name" value="SKP1/BTB/POZ_sf"/>
</dbReference>
<sequence>FLGCGGTNSLALLCISFVSYRNSSNAAFTVIYFCRQREAAFHKFLQKSSISFTFLGVSIPAHSCVLSALSPVFYRAFANAPSLPVGQSRLVQLEAIGAHALMKLVGFMYSGVMEGESLDEQQEVIDIACRLGFSNFMEGKQKQVNRHQKQTASWREIGLQTEDTEGRKKDASIQILSETQFIDTCVASEPELSIDLPDELTDVAREYNSISPDTDLARIDEIVAHSPSKSTEALVKVHAKCQQTQKEKKRRKNSKKGGTQISLKIKLKRQRSGALWEIASVQEESTGDGSKTCGSSDDPPMTHSLAETHKSSADVQLSSSPSLTWQNFETVTLTPPSELTTPLPATPIRPPSEHFCPHAPDPSPFSSTLQMPPLPLDLSQPEESIKHIAKLLEMVTVGLNILPSVTMEGNSSMPAHMDQKLEKCAAVTNSPASYLCLLGHNLGTVESGTTSSTSEQREAGLAQNITKIKDVINECGKNNVPEPEKKSPFIEPEQVTPDMNLNREENKHPKRLASLTKKTSFCDKIFHQTVFSPDTTVTQHFLPINQLRSVLQTSDRKIRTSLPPSFICKKIREPPEPEHLSAELMMNSNKQKKKDTTEESDVEKGVPRTDKPDDVLDRSEVENVDSKNRADSGQDESSSRNVNGCLVNGNCVREAEINVNTGLSIHEDVDLNAASGLCPIPTVGDFNNHFGIENHLQLESSTTLLCPFRPETMMEKPKVDEQITESLGEVPVSNKPTEDKLIKTKELHSEGTGTQIGHLKRQEGEKKENTVRRTEHVEISRMNDNEAEISDIDIDVVDESLQLVTDHGYEVIATAGNVGDNDVEENQISILMDNDGQALAHEEELNGQQVLRTEVEVIPPDEVDMTSEMINTEASSIPHGEEPDLSSFSVDTVGSSAVFLPNLNAESAEDYNSAEEELVVDDISDSPHQPCIIVGTQCEIILEEEDEWRDEEEDEVDVTGEESN</sequence>
<dbReference type="EMBL" id="JAUCMX010000002">
    <property type="protein sequence ID" value="KAK3554041.1"/>
    <property type="molecule type" value="Genomic_DNA"/>
</dbReference>
<dbReference type="Gene3D" id="3.30.710.10">
    <property type="entry name" value="Potassium Channel Kv1.1, Chain A"/>
    <property type="match status" value="1"/>
</dbReference>
<name>A0AAE0VB51_9TELE</name>
<dbReference type="PROSITE" id="PS50097">
    <property type="entry name" value="BTB"/>
    <property type="match status" value="1"/>
</dbReference>
<dbReference type="Pfam" id="PF00651">
    <property type="entry name" value="BTB"/>
    <property type="match status" value="1"/>
</dbReference>
<dbReference type="InterPro" id="IPR000210">
    <property type="entry name" value="BTB/POZ_dom"/>
</dbReference>